<comment type="caution">
    <text evidence="2">The sequence shown here is derived from an EMBL/GenBank/DDBJ whole genome shotgun (WGS) entry which is preliminary data.</text>
</comment>
<keyword evidence="3" id="KW-1185">Reference proteome</keyword>
<evidence type="ECO:0000256" key="1">
    <source>
        <dbReference type="SAM" id="MobiDB-lite"/>
    </source>
</evidence>
<feature type="compositionally biased region" description="Basic and acidic residues" evidence="1">
    <location>
        <begin position="8"/>
        <end position="20"/>
    </location>
</feature>
<protein>
    <submittedName>
        <fullName evidence="2">Uncharacterized protein</fullName>
    </submittedName>
</protein>
<feature type="compositionally biased region" description="Basic and acidic residues" evidence="1">
    <location>
        <begin position="28"/>
        <end position="44"/>
    </location>
</feature>
<dbReference type="AlphaFoldDB" id="A0AAE1EAR6"/>
<name>A0AAE1EAR6_9GAST</name>
<accession>A0AAE1EAR6</accession>
<dbReference type="EMBL" id="JAWDGP010000444">
    <property type="protein sequence ID" value="KAK3800566.1"/>
    <property type="molecule type" value="Genomic_DNA"/>
</dbReference>
<evidence type="ECO:0000313" key="3">
    <source>
        <dbReference type="Proteomes" id="UP001283361"/>
    </source>
</evidence>
<feature type="non-terminal residue" evidence="2">
    <location>
        <position position="44"/>
    </location>
</feature>
<feature type="region of interest" description="Disordered" evidence="1">
    <location>
        <begin position="1"/>
        <end position="44"/>
    </location>
</feature>
<evidence type="ECO:0000313" key="2">
    <source>
        <dbReference type="EMBL" id="KAK3800566.1"/>
    </source>
</evidence>
<dbReference type="Proteomes" id="UP001283361">
    <property type="component" value="Unassembled WGS sequence"/>
</dbReference>
<gene>
    <name evidence="2" type="ORF">RRG08_020765</name>
</gene>
<sequence>MQKSLMRKTIERQADGEKYRAGKLGSSEMDKARESGTKYERKKV</sequence>
<reference evidence="2" key="1">
    <citation type="journal article" date="2023" name="G3 (Bethesda)">
        <title>A reference genome for the long-term kleptoplast-retaining sea slug Elysia crispata morphotype clarki.</title>
        <authorList>
            <person name="Eastman K.E."/>
            <person name="Pendleton A.L."/>
            <person name="Shaikh M.A."/>
            <person name="Suttiyut T."/>
            <person name="Ogas R."/>
            <person name="Tomko P."/>
            <person name="Gavelis G."/>
            <person name="Widhalm J.R."/>
            <person name="Wisecaver J.H."/>
        </authorList>
    </citation>
    <scope>NUCLEOTIDE SEQUENCE</scope>
    <source>
        <strain evidence="2">ECLA1</strain>
    </source>
</reference>
<proteinExistence type="predicted"/>
<organism evidence="2 3">
    <name type="scientific">Elysia crispata</name>
    <name type="common">lettuce slug</name>
    <dbReference type="NCBI Taxonomy" id="231223"/>
    <lineage>
        <taxon>Eukaryota</taxon>
        <taxon>Metazoa</taxon>
        <taxon>Spiralia</taxon>
        <taxon>Lophotrochozoa</taxon>
        <taxon>Mollusca</taxon>
        <taxon>Gastropoda</taxon>
        <taxon>Heterobranchia</taxon>
        <taxon>Euthyneura</taxon>
        <taxon>Panpulmonata</taxon>
        <taxon>Sacoglossa</taxon>
        <taxon>Placobranchoidea</taxon>
        <taxon>Plakobranchidae</taxon>
        <taxon>Elysia</taxon>
    </lineage>
</organism>